<dbReference type="HAMAP" id="MF_00336">
    <property type="entry name" value="BioD"/>
    <property type="match status" value="1"/>
</dbReference>
<dbReference type="PANTHER" id="PTHR43210">
    <property type="entry name" value="DETHIOBIOTIN SYNTHETASE"/>
    <property type="match status" value="1"/>
</dbReference>
<feature type="binding site" evidence="8">
    <location>
        <begin position="206"/>
        <end position="208"/>
    </location>
    <ligand>
        <name>ATP</name>
        <dbReference type="ChEBI" id="CHEBI:30616"/>
    </ligand>
</feature>
<evidence type="ECO:0000256" key="3">
    <source>
        <dbReference type="ARBA" id="ARBA00022723"/>
    </source>
</evidence>
<dbReference type="AlphaFoldDB" id="Z9JIS1"/>
<feature type="active site" evidence="8">
    <location>
        <position position="39"/>
    </location>
</feature>
<evidence type="ECO:0000256" key="5">
    <source>
        <dbReference type="ARBA" id="ARBA00022756"/>
    </source>
</evidence>
<keyword evidence="5 8" id="KW-0093">Biotin biosynthesis</keyword>
<evidence type="ECO:0000256" key="6">
    <source>
        <dbReference type="ARBA" id="ARBA00022840"/>
    </source>
</evidence>
<name>Z9JIS1_9GAMM</name>
<feature type="binding site" evidence="8">
    <location>
        <begin position="177"/>
        <end position="178"/>
    </location>
    <ligand>
        <name>ATP</name>
        <dbReference type="ChEBI" id="CHEBI:30616"/>
    </ligand>
</feature>
<dbReference type="GO" id="GO:0004141">
    <property type="term" value="F:dethiobiotin synthase activity"/>
    <property type="evidence" value="ECO:0007669"/>
    <property type="project" value="UniProtKB-UniRule"/>
</dbReference>
<dbReference type="eggNOG" id="COG0132">
    <property type="taxonomic scope" value="Bacteria"/>
</dbReference>
<protein>
    <recommendedName>
        <fullName evidence="8">ATP-dependent dethiobiotin synthetase BioD</fullName>
        <ecNumber evidence="8">6.3.3.3</ecNumber>
    </recommendedName>
    <alternativeName>
        <fullName evidence="8">DTB synthetase</fullName>
        <shortName evidence="8">DTBS</shortName>
    </alternativeName>
    <alternativeName>
        <fullName evidence="8">Dethiobiotin synthase</fullName>
    </alternativeName>
</protein>
<dbReference type="GO" id="GO:0005829">
    <property type="term" value="C:cytosol"/>
    <property type="evidence" value="ECO:0007669"/>
    <property type="project" value="TreeGrafter"/>
</dbReference>
<dbReference type="GO" id="GO:0005524">
    <property type="term" value="F:ATP binding"/>
    <property type="evidence" value="ECO:0007669"/>
    <property type="project" value="UniProtKB-UniRule"/>
</dbReference>
<sequence length="225" mass="23873">MSLSAIYVTGTDTGIGKTFVSCTLLHTLRTRGQRAVGMKPVASGCTYSTTGWRNADALALQGASDPTPPYDLINPYALPAPVAPEIAATEAGITLALEPLRTAFTQLRAQADVVVVEGVGGWATPLNATLDQATLVRALDIPVVLVVGLRLGCLNHARLSTAAIMADGLRCIGWIANTIDPHMVRIEENLVMLRQRLPIPYWGHLPHTPGMHSAALATVLNPQGR</sequence>
<keyword evidence="6 8" id="KW-0067">ATP-binding</keyword>
<comment type="function">
    <text evidence="8">Catalyzes a mechanistically unusual reaction, the ATP-dependent insertion of CO2 between the N7 and N8 nitrogen atoms of 7,8-diaminopelargonic acid (DAPA, also called 7,8-diammoniononanoate) to form a ureido ring.</text>
</comment>
<feature type="binding site" evidence="8">
    <location>
        <position position="18"/>
    </location>
    <ligand>
        <name>Mg(2+)</name>
        <dbReference type="ChEBI" id="CHEBI:18420"/>
    </ligand>
</feature>
<dbReference type="SUPFAM" id="SSF52540">
    <property type="entry name" value="P-loop containing nucleoside triphosphate hydrolases"/>
    <property type="match status" value="1"/>
</dbReference>
<dbReference type="UniPathway" id="UPA00078">
    <property type="reaction ID" value="UER00161"/>
</dbReference>
<dbReference type="FunFam" id="3.40.50.300:FF:000292">
    <property type="entry name" value="ATP-dependent dethiobiotin synthetase BioD"/>
    <property type="match status" value="1"/>
</dbReference>
<feature type="binding site" evidence="8">
    <location>
        <begin position="117"/>
        <end position="120"/>
    </location>
    <ligand>
        <name>ATP</name>
        <dbReference type="ChEBI" id="CHEBI:30616"/>
    </ligand>
</feature>
<evidence type="ECO:0000256" key="7">
    <source>
        <dbReference type="ARBA" id="ARBA00022842"/>
    </source>
</evidence>
<comment type="similarity">
    <text evidence="8">Belongs to the dethiobiotin synthetase family.</text>
</comment>
<keyword evidence="4 8" id="KW-0547">Nucleotide-binding</keyword>
<dbReference type="PANTHER" id="PTHR43210:SF5">
    <property type="entry name" value="DETHIOBIOTIN SYNTHETASE"/>
    <property type="match status" value="1"/>
</dbReference>
<dbReference type="Proteomes" id="UP000020406">
    <property type="component" value="Unassembled WGS sequence"/>
</dbReference>
<feature type="binding site" evidence="8">
    <location>
        <position position="43"/>
    </location>
    <ligand>
        <name>substrate</name>
    </ligand>
</feature>
<reference evidence="9 11" key="1">
    <citation type="journal article" date="2014" name="Genome Announc.">
        <title>Draft Genome Sequence of Xylella fastidiosa Pear Leaf Scorch Strain in Taiwan.</title>
        <authorList>
            <person name="Su C.C."/>
            <person name="Deng W.L."/>
            <person name="Jan F.J."/>
            <person name="Chang C.J."/>
            <person name="Huang H."/>
            <person name="Chen J."/>
        </authorList>
    </citation>
    <scope>NUCLEOTIDE SEQUENCE [LARGE SCALE GENOMIC DNA]</scope>
    <source>
        <strain evidence="9 11">PLS229</strain>
    </source>
</reference>
<organism evidence="9 11">
    <name type="scientific">Xylella taiwanensis</name>
    <dbReference type="NCBI Taxonomy" id="1444770"/>
    <lineage>
        <taxon>Bacteria</taxon>
        <taxon>Pseudomonadati</taxon>
        <taxon>Pseudomonadota</taxon>
        <taxon>Gammaproteobacteria</taxon>
        <taxon>Lysobacterales</taxon>
        <taxon>Lysobacteraceae</taxon>
        <taxon>Xylella</taxon>
    </lineage>
</organism>
<dbReference type="InterPro" id="IPR027417">
    <property type="entry name" value="P-loop_NTPase"/>
</dbReference>
<comment type="pathway">
    <text evidence="8">Cofactor biosynthesis; biotin biosynthesis; biotin from 7,8-diaminononanoate: step 1/2.</text>
</comment>
<keyword evidence="2 8" id="KW-0436">Ligase</keyword>
<comment type="cofactor">
    <cofactor evidence="8">
        <name>Mg(2+)</name>
        <dbReference type="ChEBI" id="CHEBI:18420"/>
    </cofactor>
</comment>
<accession>Z9JIS1</accession>
<evidence type="ECO:0000313" key="11">
    <source>
        <dbReference type="Proteomes" id="UP000020406"/>
    </source>
</evidence>
<feature type="binding site" evidence="8">
    <location>
        <begin position="14"/>
        <end position="19"/>
    </location>
    <ligand>
        <name>ATP</name>
        <dbReference type="ChEBI" id="CHEBI:30616"/>
    </ligand>
</feature>
<proteinExistence type="inferred from homology"/>
<comment type="caution">
    <text evidence="9">The sequence shown here is derived from an EMBL/GenBank/DDBJ whole genome shotgun (WGS) entry which is preliminary data.</text>
</comment>
<comment type="caution">
    <text evidence="8">Lacks conserved residue(s) required for the propagation of feature annotation.</text>
</comment>
<dbReference type="EMBL" id="JDSQ01000012">
    <property type="protein sequence ID" value="EWS77893.1"/>
    <property type="molecule type" value="Genomic_DNA"/>
</dbReference>
<gene>
    <name evidence="8 10" type="primary">bioD</name>
    <name evidence="9" type="ORF">AF72_08135</name>
    <name evidence="10" type="ORF">LPH55_08905</name>
</gene>
<dbReference type="NCBIfam" id="TIGR00347">
    <property type="entry name" value="bioD"/>
    <property type="match status" value="1"/>
</dbReference>
<dbReference type="STRING" id="1444770.AF72_08135"/>
<evidence type="ECO:0000256" key="4">
    <source>
        <dbReference type="ARBA" id="ARBA00022741"/>
    </source>
</evidence>
<feature type="binding site" evidence="8">
    <location>
        <position position="56"/>
    </location>
    <ligand>
        <name>Mg(2+)</name>
        <dbReference type="ChEBI" id="CHEBI:18420"/>
    </ligand>
</feature>
<keyword evidence="3 8" id="KW-0479">Metal-binding</keyword>
<feature type="binding site" evidence="8">
    <location>
        <position position="56"/>
    </location>
    <ligand>
        <name>ATP</name>
        <dbReference type="ChEBI" id="CHEBI:30616"/>
    </ligand>
</feature>
<dbReference type="CDD" id="cd03109">
    <property type="entry name" value="DTBS"/>
    <property type="match status" value="1"/>
</dbReference>
<comment type="catalytic activity">
    <reaction evidence="8">
        <text>(7R,8S)-7,8-diammoniononanoate + CO2 + ATP = (4R,5S)-dethiobiotin + ADP + phosphate + 3 H(+)</text>
        <dbReference type="Rhea" id="RHEA:15805"/>
        <dbReference type="ChEBI" id="CHEBI:15378"/>
        <dbReference type="ChEBI" id="CHEBI:16526"/>
        <dbReference type="ChEBI" id="CHEBI:30616"/>
        <dbReference type="ChEBI" id="CHEBI:43474"/>
        <dbReference type="ChEBI" id="CHEBI:149469"/>
        <dbReference type="ChEBI" id="CHEBI:149473"/>
        <dbReference type="ChEBI" id="CHEBI:456216"/>
        <dbReference type="EC" id="6.3.3.3"/>
    </reaction>
</comment>
<dbReference type="InterPro" id="IPR004472">
    <property type="entry name" value="DTB_synth_BioD"/>
</dbReference>
<keyword evidence="1 8" id="KW-0963">Cytoplasm</keyword>
<dbReference type="GO" id="GO:0042803">
    <property type="term" value="F:protein homodimerization activity"/>
    <property type="evidence" value="ECO:0007669"/>
    <property type="project" value="UniProtKB-ARBA"/>
</dbReference>
<reference evidence="10" key="2">
    <citation type="submission" date="2021-11" db="EMBL/GenBank/DDBJ databases">
        <title>Genome sequence of Xylella taiwanensis PLS432.</title>
        <authorList>
            <person name="Weng L.-W."/>
            <person name="Su C.-C."/>
            <person name="Tsai C.-W."/>
            <person name="Kuo C.-H."/>
        </authorList>
    </citation>
    <scope>NUCLEOTIDE SEQUENCE</scope>
    <source>
        <strain evidence="10">PLS432</strain>
    </source>
</reference>
<evidence type="ECO:0000256" key="2">
    <source>
        <dbReference type="ARBA" id="ARBA00022598"/>
    </source>
</evidence>
<dbReference type="PIRSF" id="PIRSF006755">
    <property type="entry name" value="DTB_synth"/>
    <property type="match status" value="1"/>
</dbReference>
<evidence type="ECO:0000313" key="9">
    <source>
        <dbReference type="EMBL" id="EWS77893.1"/>
    </source>
</evidence>
<dbReference type="Proteomes" id="UP001430701">
    <property type="component" value="Unassembled WGS sequence"/>
</dbReference>
<dbReference type="Gene3D" id="3.40.50.300">
    <property type="entry name" value="P-loop containing nucleotide triphosphate hydrolases"/>
    <property type="match status" value="1"/>
</dbReference>
<dbReference type="GO" id="GO:0009102">
    <property type="term" value="P:biotin biosynthetic process"/>
    <property type="evidence" value="ECO:0007669"/>
    <property type="project" value="UniProtKB-UniRule"/>
</dbReference>
<dbReference type="PATRIC" id="fig|1444770.3.peg.1925"/>
<keyword evidence="12" id="KW-1185">Reference proteome</keyword>
<dbReference type="EMBL" id="JAJPPU010000002">
    <property type="protein sequence ID" value="MCD8473570.1"/>
    <property type="molecule type" value="Genomic_DNA"/>
</dbReference>
<evidence type="ECO:0000313" key="10">
    <source>
        <dbReference type="EMBL" id="MCD8473570.1"/>
    </source>
</evidence>
<dbReference type="GO" id="GO:0000287">
    <property type="term" value="F:magnesium ion binding"/>
    <property type="evidence" value="ECO:0007669"/>
    <property type="project" value="UniProtKB-UniRule"/>
</dbReference>
<dbReference type="Pfam" id="PF13500">
    <property type="entry name" value="AAA_26"/>
    <property type="match status" value="1"/>
</dbReference>
<evidence type="ECO:0000256" key="1">
    <source>
        <dbReference type="ARBA" id="ARBA00022490"/>
    </source>
</evidence>
<keyword evidence="7 8" id="KW-0460">Magnesium</keyword>
<dbReference type="RefSeq" id="WP_038271397.1">
    <property type="nucleotide sequence ID" value="NZ_CP053627.1"/>
</dbReference>
<dbReference type="OrthoDB" id="9802097at2"/>
<evidence type="ECO:0000256" key="8">
    <source>
        <dbReference type="HAMAP-Rule" id="MF_00336"/>
    </source>
</evidence>
<evidence type="ECO:0000313" key="12">
    <source>
        <dbReference type="Proteomes" id="UP001430701"/>
    </source>
</evidence>
<dbReference type="GeneID" id="68900463"/>
<dbReference type="KEGG" id="xtw:AB672_04105"/>
<comment type="subunit">
    <text evidence="8">Homodimer.</text>
</comment>
<comment type="subcellular location">
    <subcellularLocation>
        <location evidence="8">Cytoplasm</location>
    </subcellularLocation>
</comment>
<feature type="binding site" evidence="8">
    <location>
        <position position="117"/>
    </location>
    <ligand>
        <name>Mg(2+)</name>
        <dbReference type="ChEBI" id="CHEBI:18420"/>
    </ligand>
</feature>
<dbReference type="EC" id="6.3.3.3" evidence="8"/>